<feature type="non-terminal residue" evidence="1">
    <location>
        <position position="1"/>
    </location>
</feature>
<evidence type="ECO:0000313" key="1">
    <source>
        <dbReference type="EMBL" id="GBM01456.1"/>
    </source>
</evidence>
<protein>
    <recommendedName>
        <fullName evidence="3">Tc1-like transposase DDE domain-containing protein</fullName>
    </recommendedName>
</protein>
<dbReference type="OrthoDB" id="6436943at2759"/>
<dbReference type="InterPro" id="IPR052709">
    <property type="entry name" value="Transposase-MT_Hybrid"/>
</dbReference>
<dbReference type="EMBL" id="BGPR01085943">
    <property type="protein sequence ID" value="GBM01456.1"/>
    <property type="molecule type" value="Genomic_DNA"/>
</dbReference>
<dbReference type="GO" id="GO:0003676">
    <property type="term" value="F:nucleic acid binding"/>
    <property type="evidence" value="ECO:0007669"/>
    <property type="project" value="InterPro"/>
</dbReference>
<evidence type="ECO:0008006" key="3">
    <source>
        <dbReference type="Google" id="ProtNLM"/>
    </source>
</evidence>
<dbReference type="InterPro" id="IPR001888">
    <property type="entry name" value="Transposase_1"/>
</dbReference>
<comment type="caution">
    <text evidence="1">The sequence shown here is derived from an EMBL/GenBank/DDBJ whole genome shotgun (WGS) entry which is preliminary data.</text>
</comment>
<name>A0A4Y2CC64_ARAVE</name>
<organism evidence="1 2">
    <name type="scientific">Araneus ventricosus</name>
    <name type="common">Orbweaver spider</name>
    <name type="synonym">Epeira ventricosa</name>
    <dbReference type="NCBI Taxonomy" id="182803"/>
    <lineage>
        <taxon>Eukaryota</taxon>
        <taxon>Metazoa</taxon>
        <taxon>Ecdysozoa</taxon>
        <taxon>Arthropoda</taxon>
        <taxon>Chelicerata</taxon>
        <taxon>Arachnida</taxon>
        <taxon>Araneae</taxon>
        <taxon>Araneomorphae</taxon>
        <taxon>Entelegynae</taxon>
        <taxon>Araneoidea</taxon>
        <taxon>Araneidae</taxon>
        <taxon>Araneus</taxon>
    </lineage>
</organism>
<reference evidence="1 2" key="1">
    <citation type="journal article" date="2019" name="Sci. Rep.">
        <title>Orb-weaving spider Araneus ventricosus genome elucidates the spidroin gene catalogue.</title>
        <authorList>
            <person name="Kono N."/>
            <person name="Nakamura H."/>
            <person name="Ohtoshi R."/>
            <person name="Moran D.A.P."/>
            <person name="Shinohara A."/>
            <person name="Yoshida Y."/>
            <person name="Fujiwara M."/>
            <person name="Mori M."/>
            <person name="Tomita M."/>
            <person name="Arakawa K."/>
        </authorList>
    </citation>
    <scope>NUCLEOTIDE SEQUENCE [LARGE SCALE GENOMIC DNA]</scope>
</reference>
<sequence length="157" mass="17926">RQRVTERHIWAIILVITCSIGQHCVLPGEGKVMMTMFWEAKGVILIGFITSGSIDAAHYCDTLTKLKSTIQLKKPRLLSRWVLFLVDNATPSTTRDTKEHFRRLGWKRPGLQPRSCTIRLSLFFLASKLALSVHNFRSNEEVRYAVKNFLLSLGTKP</sequence>
<accession>A0A4Y2CC64</accession>
<gene>
    <name evidence="1" type="ORF">AVEN_199086_1</name>
</gene>
<dbReference type="AlphaFoldDB" id="A0A4Y2CC64"/>
<dbReference type="Pfam" id="PF01359">
    <property type="entry name" value="Transposase_1"/>
    <property type="match status" value="1"/>
</dbReference>
<evidence type="ECO:0000313" key="2">
    <source>
        <dbReference type="Proteomes" id="UP000499080"/>
    </source>
</evidence>
<dbReference type="PANTHER" id="PTHR46060">
    <property type="entry name" value="MARINER MOS1 TRANSPOSASE-LIKE PROTEIN"/>
    <property type="match status" value="1"/>
</dbReference>
<keyword evidence="2" id="KW-1185">Reference proteome</keyword>
<dbReference type="InterPro" id="IPR036397">
    <property type="entry name" value="RNaseH_sf"/>
</dbReference>
<dbReference type="PANTHER" id="PTHR46060:SF1">
    <property type="entry name" value="MARINER MOS1 TRANSPOSASE-LIKE PROTEIN"/>
    <property type="match status" value="1"/>
</dbReference>
<proteinExistence type="predicted"/>
<dbReference type="Proteomes" id="UP000499080">
    <property type="component" value="Unassembled WGS sequence"/>
</dbReference>
<dbReference type="Gene3D" id="3.30.420.10">
    <property type="entry name" value="Ribonuclease H-like superfamily/Ribonuclease H"/>
    <property type="match status" value="1"/>
</dbReference>